<evidence type="ECO:0000256" key="1">
    <source>
        <dbReference type="ARBA" id="ARBA00004123"/>
    </source>
</evidence>
<proteinExistence type="predicted"/>
<comment type="caution">
    <text evidence="2">The sequence shown here is derived from an EMBL/GenBank/DDBJ whole genome shotgun (WGS) entry which is preliminary data.</text>
</comment>
<accession>A0ABQ8RXT9</accession>
<sequence>MGRVQAVQGIMHTRQQPRCCKLRGCSKSYTMLSMQTVLLYRKVQIKRHYELKHQEDYEGFDGEERVVLVKCLKMDKHDTEHKMGRKGKQTTFNQRLLVIFHHEKGKTIRNIADLIQMKRSTVSDIILRYKNEDRIELRKQKVSEKSSQTEKNLLLSDRLKRTLV</sequence>
<dbReference type="InterPro" id="IPR009057">
    <property type="entry name" value="Homeodomain-like_sf"/>
</dbReference>
<reference evidence="2 3" key="1">
    <citation type="journal article" date="2022" name="Allergy">
        <title>Genome assembly and annotation of Periplaneta americana reveal a comprehensive cockroach allergen profile.</title>
        <authorList>
            <person name="Wang L."/>
            <person name="Xiong Q."/>
            <person name="Saelim N."/>
            <person name="Wang L."/>
            <person name="Nong W."/>
            <person name="Wan A.T."/>
            <person name="Shi M."/>
            <person name="Liu X."/>
            <person name="Cao Q."/>
            <person name="Hui J.H.L."/>
            <person name="Sookrung N."/>
            <person name="Leung T.F."/>
            <person name="Tungtrongchitr A."/>
            <person name="Tsui S.K.W."/>
        </authorList>
    </citation>
    <scope>NUCLEOTIDE SEQUENCE [LARGE SCALE GENOMIC DNA]</scope>
    <source>
        <strain evidence="2">PWHHKU_190912</strain>
    </source>
</reference>
<dbReference type="InterPro" id="IPR036388">
    <property type="entry name" value="WH-like_DNA-bd_sf"/>
</dbReference>
<comment type="subcellular location">
    <subcellularLocation>
        <location evidence="1">Nucleus</location>
    </subcellularLocation>
</comment>
<evidence type="ECO:0000313" key="2">
    <source>
        <dbReference type="EMBL" id="KAJ4426552.1"/>
    </source>
</evidence>
<keyword evidence="3" id="KW-1185">Reference proteome</keyword>
<dbReference type="Proteomes" id="UP001148838">
    <property type="component" value="Unassembled WGS sequence"/>
</dbReference>
<evidence type="ECO:0000313" key="3">
    <source>
        <dbReference type="Proteomes" id="UP001148838"/>
    </source>
</evidence>
<gene>
    <name evidence="2" type="ORF">ANN_27366</name>
</gene>
<dbReference type="Gene3D" id="1.10.10.10">
    <property type="entry name" value="Winged helix-like DNA-binding domain superfamily/Winged helix DNA-binding domain"/>
    <property type="match status" value="1"/>
</dbReference>
<evidence type="ECO:0008006" key="4">
    <source>
        <dbReference type="Google" id="ProtNLM"/>
    </source>
</evidence>
<name>A0ABQ8RXT9_PERAM</name>
<organism evidence="2 3">
    <name type="scientific">Periplaneta americana</name>
    <name type="common">American cockroach</name>
    <name type="synonym">Blatta americana</name>
    <dbReference type="NCBI Taxonomy" id="6978"/>
    <lineage>
        <taxon>Eukaryota</taxon>
        <taxon>Metazoa</taxon>
        <taxon>Ecdysozoa</taxon>
        <taxon>Arthropoda</taxon>
        <taxon>Hexapoda</taxon>
        <taxon>Insecta</taxon>
        <taxon>Pterygota</taxon>
        <taxon>Neoptera</taxon>
        <taxon>Polyneoptera</taxon>
        <taxon>Dictyoptera</taxon>
        <taxon>Blattodea</taxon>
        <taxon>Blattoidea</taxon>
        <taxon>Blattidae</taxon>
        <taxon>Blattinae</taxon>
        <taxon>Periplaneta</taxon>
    </lineage>
</organism>
<dbReference type="SUPFAM" id="SSF46689">
    <property type="entry name" value="Homeodomain-like"/>
    <property type="match status" value="1"/>
</dbReference>
<dbReference type="EMBL" id="JAJSOF020000040">
    <property type="protein sequence ID" value="KAJ4426552.1"/>
    <property type="molecule type" value="Genomic_DNA"/>
</dbReference>
<protein>
    <recommendedName>
        <fullName evidence="4">Paired domain-containing protein</fullName>
    </recommendedName>
</protein>
<dbReference type="Pfam" id="PF13384">
    <property type="entry name" value="HTH_23"/>
    <property type="match status" value="1"/>
</dbReference>